<name>A0A1G1WWH3_9BACT</name>
<accession>A0A1G1WWH3</accession>
<dbReference type="InterPro" id="IPR000073">
    <property type="entry name" value="AB_hydrolase_1"/>
</dbReference>
<organism evidence="2 3">
    <name type="scientific">Candidatus Woykebacteria bacterium RIFCSPLOWO2_01_FULL_41_12</name>
    <dbReference type="NCBI Taxonomy" id="1802604"/>
    <lineage>
        <taxon>Bacteria</taxon>
        <taxon>Candidatus Woykeibacteriota</taxon>
    </lineage>
</organism>
<dbReference type="InterPro" id="IPR029058">
    <property type="entry name" value="AB_hydrolase_fold"/>
</dbReference>
<evidence type="ECO:0000313" key="3">
    <source>
        <dbReference type="Proteomes" id="UP000179279"/>
    </source>
</evidence>
<gene>
    <name evidence="2" type="ORF">A3A57_02965</name>
</gene>
<evidence type="ECO:0000259" key="1">
    <source>
        <dbReference type="Pfam" id="PF00561"/>
    </source>
</evidence>
<proteinExistence type="predicted"/>
<dbReference type="AlphaFoldDB" id="A0A1G1WWH3"/>
<dbReference type="EMBL" id="MHDA01000024">
    <property type="protein sequence ID" value="OGY32053.1"/>
    <property type="molecule type" value="Genomic_DNA"/>
</dbReference>
<evidence type="ECO:0000313" key="2">
    <source>
        <dbReference type="EMBL" id="OGY32053.1"/>
    </source>
</evidence>
<sequence>MVSTLVAEPIAKVKIDPPIWKEGQVGIDWVALRLSPIFYGIDVPRAETKQGLVLIPGFLSSDVISMGDLFFWLMRIGYIPFMSKIGTNAKCFDQLSIALEYTVNKAVEQTGKRVWLMGHSLGGIIARSAASRWPDKVSGVINLGTPIRSVVGHTLMMRIADFVRDDIHRRQPLGEENPNCFTQQCICPAVSAFNSGVICEAVHRAAVYTKNDGVVDWQDCLEDNPDLNYRAVSLCHNSLVCSPSSFRVIAYIMHTWQVEDCLSA</sequence>
<dbReference type="Proteomes" id="UP000179279">
    <property type="component" value="Unassembled WGS sequence"/>
</dbReference>
<dbReference type="SUPFAM" id="SSF53474">
    <property type="entry name" value="alpha/beta-Hydrolases"/>
    <property type="match status" value="1"/>
</dbReference>
<comment type="caution">
    <text evidence="2">The sequence shown here is derived from an EMBL/GenBank/DDBJ whole genome shotgun (WGS) entry which is preliminary data.</text>
</comment>
<dbReference type="Gene3D" id="3.40.50.1820">
    <property type="entry name" value="alpha/beta hydrolase"/>
    <property type="match status" value="1"/>
</dbReference>
<feature type="domain" description="AB hydrolase-1" evidence="1">
    <location>
        <begin position="104"/>
        <end position="178"/>
    </location>
</feature>
<protein>
    <recommendedName>
        <fullName evidence="1">AB hydrolase-1 domain-containing protein</fullName>
    </recommendedName>
</protein>
<reference evidence="2 3" key="1">
    <citation type="journal article" date="2016" name="Nat. Commun.">
        <title>Thousands of microbial genomes shed light on interconnected biogeochemical processes in an aquifer system.</title>
        <authorList>
            <person name="Anantharaman K."/>
            <person name="Brown C.T."/>
            <person name="Hug L.A."/>
            <person name="Sharon I."/>
            <person name="Castelle C.J."/>
            <person name="Probst A.J."/>
            <person name="Thomas B.C."/>
            <person name="Singh A."/>
            <person name="Wilkins M.J."/>
            <person name="Karaoz U."/>
            <person name="Brodie E.L."/>
            <person name="Williams K.H."/>
            <person name="Hubbard S.S."/>
            <person name="Banfield J.F."/>
        </authorList>
    </citation>
    <scope>NUCLEOTIDE SEQUENCE [LARGE SCALE GENOMIC DNA]</scope>
</reference>
<dbReference type="Pfam" id="PF00561">
    <property type="entry name" value="Abhydrolase_1"/>
    <property type="match status" value="1"/>
</dbReference>